<evidence type="ECO:0000256" key="1">
    <source>
        <dbReference type="ARBA" id="ARBA00022679"/>
    </source>
</evidence>
<keyword evidence="3 9" id="KW-0418">Kinase</keyword>
<evidence type="ECO:0000313" key="14">
    <source>
        <dbReference type="Proteomes" id="UP000008068"/>
    </source>
</evidence>
<dbReference type="InterPro" id="IPR017441">
    <property type="entry name" value="Protein_kinase_ATP_BS"/>
</dbReference>
<feature type="domain" description="Protein kinase" evidence="12">
    <location>
        <begin position="131"/>
        <end position="378"/>
    </location>
</feature>
<keyword evidence="5 9" id="KW-0829">Tyrosine-protein kinase</keyword>
<gene>
    <name evidence="13" type="ORF">CAEBREN_02498</name>
</gene>
<feature type="compositionally biased region" description="Basic residues" evidence="10">
    <location>
        <begin position="400"/>
        <end position="410"/>
    </location>
</feature>
<dbReference type="SMART" id="SM00219">
    <property type="entry name" value="TyrKc"/>
    <property type="match status" value="1"/>
</dbReference>
<evidence type="ECO:0000256" key="7">
    <source>
        <dbReference type="PROSITE-ProRule" id="PRU00191"/>
    </source>
</evidence>
<dbReference type="Pfam" id="PF07714">
    <property type="entry name" value="PK_Tyr_Ser-Thr"/>
    <property type="match status" value="1"/>
</dbReference>
<dbReference type="PROSITE" id="PS50011">
    <property type="entry name" value="PROTEIN_KINASE_DOM"/>
    <property type="match status" value="1"/>
</dbReference>
<feature type="compositionally biased region" description="Basic and acidic residues" evidence="10">
    <location>
        <begin position="411"/>
        <end position="420"/>
    </location>
</feature>
<protein>
    <recommendedName>
        <fullName evidence="9">Tyrosine-protein kinase</fullName>
        <ecNumber evidence="9">2.7.10.2</ecNumber>
    </recommendedName>
</protein>
<dbReference type="HOGENOM" id="CLU_000288_7_2_1"/>
<evidence type="ECO:0000256" key="5">
    <source>
        <dbReference type="ARBA" id="ARBA00023137"/>
    </source>
</evidence>
<dbReference type="EMBL" id="GL379791">
    <property type="protein sequence ID" value="EGT52062.1"/>
    <property type="molecule type" value="Genomic_DNA"/>
</dbReference>
<dbReference type="SMART" id="SM00252">
    <property type="entry name" value="SH2"/>
    <property type="match status" value="1"/>
</dbReference>
<organism evidence="14">
    <name type="scientific">Caenorhabditis brenneri</name>
    <name type="common">Nematode worm</name>
    <dbReference type="NCBI Taxonomy" id="135651"/>
    <lineage>
        <taxon>Eukaryota</taxon>
        <taxon>Metazoa</taxon>
        <taxon>Ecdysozoa</taxon>
        <taxon>Nematoda</taxon>
        <taxon>Chromadorea</taxon>
        <taxon>Rhabditida</taxon>
        <taxon>Rhabditina</taxon>
        <taxon>Rhabditomorpha</taxon>
        <taxon>Rhabditoidea</taxon>
        <taxon>Rhabditidae</taxon>
        <taxon>Peloderinae</taxon>
        <taxon>Caenorhabditis</taxon>
    </lineage>
</organism>
<dbReference type="InterPro" id="IPR000719">
    <property type="entry name" value="Prot_kinase_dom"/>
</dbReference>
<sequence length="420" mass="48218">MSLNSVPTGDAISATVEKEQYYHGLLPREDVRLILDRYGDFVVRMSEPKQGEPRSYILSVMYNNKLDDTNAVKHFVINCDQKKYFINNNISFNSIQQMLSHYQKNNAELQDGCKISHPIRRQFWELDHDTIQIQKKLGEGAFGEVSAGTLKFRRVGKPIQVAIKQVKLEKMGKDQIKDFMMEARTMRKLGHQNVVKFYGVAVMQEPLYLVMELLKKRLKMLLQAAWGLEYIHSKPMLHRDIAARNCLYGDNKVKISDFGLARSGTFYQVKPNSKAPIRWLAVETMKTMICSHKTDVWAYGILSWEIFNNGSEPYPGMTTSDVATQVSNGYRMMPYALAHPEIQDLTKRCCAENPNDRPMMSDVAQILQRVTGIPRPNFAAIAKKEAEELLIMNNASVRGKTQRRKGSRKKSNSEERKLRK</sequence>
<dbReference type="FunCoup" id="G0MEJ5">
    <property type="interactions" value="17"/>
</dbReference>
<evidence type="ECO:0000259" key="11">
    <source>
        <dbReference type="PROSITE" id="PS50001"/>
    </source>
</evidence>
<keyword evidence="14" id="KW-1185">Reference proteome</keyword>
<dbReference type="PROSITE" id="PS50001">
    <property type="entry name" value="SH2"/>
    <property type="match status" value="1"/>
</dbReference>
<dbReference type="eggNOG" id="KOG0194">
    <property type="taxonomic scope" value="Eukaryota"/>
</dbReference>
<dbReference type="Gene3D" id="1.10.510.10">
    <property type="entry name" value="Transferase(Phosphotransferase) domain 1"/>
    <property type="match status" value="1"/>
</dbReference>
<dbReference type="InterPro" id="IPR008266">
    <property type="entry name" value="Tyr_kinase_AS"/>
</dbReference>
<evidence type="ECO:0000256" key="2">
    <source>
        <dbReference type="ARBA" id="ARBA00022741"/>
    </source>
</evidence>
<feature type="binding site" evidence="8">
    <location>
        <position position="164"/>
    </location>
    <ligand>
        <name>ATP</name>
        <dbReference type="ChEBI" id="CHEBI:30616"/>
    </ligand>
</feature>
<comment type="catalytic activity">
    <reaction evidence="6 9">
        <text>L-tyrosyl-[protein] + ATP = O-phospho-L-tyrosyl-[protein] + ADP + H(+)</text>
        <dbReference type="Rhea" id="RHEA:10596"/>
        <dbReference type="Rhea" id="RHEA-COMP:10136"/>
        <dbReference type="Rhea" id="RHEA-COMP:20101"/>
        <dbReference type="ChEBI" id="CHEBI:15378"/>
        <dbReference type="ChEBI" id="CHEBI:30616"/>
        <dbReference type="ChEBI" id="CHEBI:46858"/>
        <dbReference type="ChEBI" id="CHEBI:61978"/>
        <dbReference type="ChEBI" id="CHEBI:456216"/>
        <dbReference type="EC" id="2.7.10.2"/>
    </reaction>
</comment>
<dbReference type="Proteomes" id="UP000008068">
    <property type="component" value="Unassembled WGS sequence"/>
</dbReference>
<dbReference type="PRINTS" id="PR00109">
    <property type="entry name" value="TYRKINASE"/>
</dbReference>
<feature type="region of interest" description="Disordered" evidence="10">
    <location>
        <begin position="393"/>
        <end position="420"/>
    </location>
</feature>
<dbReference type="Gene3D" id="3.30.505.10">
    <property type="entry name" value="SH2 domain"/>
    <property type="match status" value="1"/>
</dbReference>
<dbReference type="PROSITE" id="PS00109">
    <property type="entry name" value="PROTEIN_KINASE_TYR"/>
    <property type="match status" value="1"/>
</dbReference>
<dbReference type="PROSITE" id="PS00107">
    <property type="entry name" value="PROTEIN_KINASE_ATP"/>
    <property type="match status" value="1"/>
</dbReference>
<feature type="domain" description="SH2" evidence="11">
    <location>
        <begin position="21"/>
        <end position="119"/>
    </location>
</feature>
<evidence type="ECO:0000256" key="4">
    <source>
        <dbReference type="ARBA" id="ARBA00022840"/>
    </source>
</evidence>
<dbReference type="InterPro" id="IPR011009">
    <property type="entry name" value="Kinase-like_dom_sf"/>
</dbReference>
<accession>G0MEJ5</accession>
<evidence type="ECO:0000256" key="3">
    <source>
        <dbReference type="ARBA" id="ARBA00022777"/>
    </source>
</evidence>
<proteinExistence type="inferred from homology"/>
<keyword evidence="2 8" id="KW-0547">Nucleotide-binding</keyword>
<dbReference type="CDD" id="cd10361">
    <property type="entry name" value="SH2_Fps_family"/>
    <property type="match status" value="1"/>
</dbReference>
<dbReference type="OrthoDB" id="3256376at2759"/>
<dbReference type="InterPro" id="IPR036860">
    <property type="entry name" value="SH2_dom_sf"/>
</dbReference>
<dbReference type="InterPro" id="IPR050198">
    <property type="entry name" value="Non-receptor_tyrosine_kinases"/>
</dbReference>
<evidence type="ECO:0000256" key="10">
    <source>
        <dbReference type="SAM" id="MobiDB-lite"/>
    </source>
</evidence>
<reference evidence="14" key="1">
    <citation type="submission" date="2011-07" db="EMBL/GenBank/DDBJ databases">
        <authorList>
            <consortium name="Caenorhabditis brenneri Sequencing and Analysis Consortium"/>
            <person name="Wilson R.K."/>
        </authorList>
    </citation>
    <scope>NUCLEOTIDE SEQUENCE [LARGE SCALE GENOMIC DNA]</scope>
    <source>
        <strain evidence="14">PB2801</strain>
    </source>
</reference>
<dbReference type="PANTHER" id="PTHR24418">
    <property type="entry name" value="TYROSINE-PROTEIN KINASE"/>
    <property type="match status" value="1"/>
</dbReference>
<comment type="similarity">
    <text evidence="9">Belongs to the protein kinase superfamily. Tyr protein kinase family.</text>
</comment>
<keyword evidence="4 8" id="KW-0067">ATP-binding</keyword>
<dbReference type="InParanoid" id="G0MEJ5"/>
<evidence type="ECO:0000313" key="13">
    <source>
        <dbReference type="EMBL" id="EGT52062.1"/>
    </source>
</evidence>
<keyword evidence="1 9" id="KW-0808">Transferase</keyword>
<dbReference type="CDD" id="cd00192">
    <property type="entry name" value="PTKc"/>
    <property type="match status" value="1"/>
</dbReference>
<dbReference type="InterPro" id="IPR020635">
    <property type="entry name" value="Tyr_kinase_cat_dom"/>
</dbReference>
<dbReference type="SUPFAM" id="SSF56112">
    <property type="entry name" value="Protein kinase-like (PK-like)"/>
    <property type="match status" value="1"/>
</dbReference>
<dbReference type="SUPFAM" id="SSF55550">
    <property type="entry name" value="SH2 domain"/>
    <property type="match status" value="1"/>
</dbReference>
<dbReference type="InterPro" id="IPR035849">
    <property type="entry name" value="Fes/Fps/Fer_SH2"/>
</dbReference>
<evidence type="ECO:0000256" key="8">
    <source>
        <dbReference type="PROSITE-ProRule" id="PRU10141"/>
    </source>
</evidence>
<dbReference type="FunFam" id="3.30.200.20:FF:000518">
    <property type="entry name" value="Tyrosine-protein kinase"/>
    <property type="match status" value="1"/>
</dbReference>
<dbReference type="STRING" id="135651.G0MEJ5"/>
<dbReference type="InterPro" id="IPR000980">
    <property type="entry name" value="SH2"/>
</dbReference>
<dbReference type="EC" id="2.7.10.2" evidence="9"/>
<evidence type="ECO:0000256" key="9">
    <source>
        <dbReference type="RuleBase" id="RU362096"/>
    </source>
</evidence>
<dbReference type="InterPro" id="IPR001245">
    <property type="entry name" value="Ser-Thr/Tyr_kinase_cat_dom"/>
</dbReference>
<dbReference type="FunFam" id="3.30.505.10:FF:000051">
    <property type="entry name" value="Tyrosine-protein kinase"/>
    <property type="match status" value="1"/>
</dbReference>
<name>G0MEJ5_CAEBE</name>
<evidence type="ECO:0000256" key="6">
    <source>
        <dbReference type="ARBA" id="ARBA00051245"/>
    </source>
</evidence>
<dbReference type="GO" id="GO:0005524">
    <property type="term" value="F:ATP binding"/>
    <property type="evidence" value="ECO:0007669"/>
    <property type="project" value="UniProtKB-UniRule"/>
</dbReference>
<dbReference type="Pfam" id="PF00017">
    <property type="entry name" value="SH2"/>
    <property type="match status" value="1"/>
</dbReference>
<evidence type="ECO:0000259" key="12">
    <source>
        <dbReference type="PROSITE" id="PS50011"/>
    </source>
</evidence>
<dbReference type="OMA" id="PEMIETH"/>
<dbReference type="AlphaFoldDB" id="G0MEJ5"/>
<keyword evidence="7" id="KW-0727">SH2 domain</keyword>
<dbReference type="GO" id="GO:0004715">
    <property type="term" value="F:non-membrane spanning protein tyrosine kinase activity"/>
    <property type="evidence" value="ECO:0007669"/>
    <property type="project" value="UniProtKB-EC"/>
</dbReference>
<dbReference type="Gene3D" id="3.30.200.20">
    <property type="entry name" value="Phosphorylase Kinase, domain 1"/>
    <property type="match status" value="1"/>
</dbReference>
<dbReference type="PRINTS" id="PR00401">
    <property type="entry name" value="SH2DOMAIN"/>
</dbReference>